<protein>
    <submittedName>
        <fullName evidence="1">Uncharacterized protein</fullName>
    </submittedName>
</protein>
<organism evidence="1 2">
    <name type="scientific">Candidatus Odyssella acanthamoebae</name>
    <dbReference type="NCBI Taxonomy" id="91604"/>
    <lineage>
        <taxon>Bacteria</taxon>
        <taxon>Pseudomonadati</taxon>
        <taxon>Pseudomonadota</taxon>
        <taxon>Alphaproteobacteria</taxon>
        <taxon>Holosporales</taxon>
        <taxon>Candidatus Paracaedibacteraceae</taxon>
        <taxon>Candidatus Odyssella</taxon>
    </lineage>
</organism>
<sequence>MASSTLGKTFDDLTKSNPCEGCPAPCCRMQILPCLPPQTLMNLDHMRFSLLFPNTEITISITGEFSLVKWATCQLFDTDSCLCGVHNTPKKPLTCVHFNPHGCWYKRNFVTEDAPDICRLDLKRFERWVQEIEFENDRVISAPTFQETQEMIRAIRIQPTFKVNPELIKDKPVGC</sequence>
<dbReference type="AlphaFoldDB" id="A0A077ATB5"/>
<dbReference type="KEGG" id="paca:ID47_01010"/>
<dbReference type="Proteomes" id="UP000028926">
    <property type="component" value="Chromosome"/>
</dbReference>
<keyword evidence="2" id="KW-1185">Reference proteome</keyword>
<evidence type="ECO:0000313" key="1">
    <source>
        <dbReference type="EMBL" id="AIK95631.1"/>
    </source>
</evidence>
<reference evidence="1 2" key="1">
    <citation type="submission" date="2014-07" db="EMBL/GenBank/DDBJ databases">
        <title>Comparative genomic insights into amoeba endosymbionts belonging to the families of Holosporaceae and Candidatus Midichloriaceae within Rickettsiales.</title>
        <authorList>
            <person name="Wang Z."/>
            <person name="Wu M."/>
        </authorList>
    </citation>
    <scope>NUCLEOTIDE SEQUENCE [LARGE SCALE GENOMIC DNA]</scope>
    <source>
        <strain evidence="1">PRA3</strain>
    </source>
</reference>
<evidence type="ECO:0000313" key="2">
    <source>
        <dbReference type="Proteomes" id="UP000028926"/>
    </source>
</evidence>
<dbReference type="STRING" id="91604.ID47_01010"/>
<dbReference type="EMBL" id="CP008941">
    <property type="protein sequence ID" value="AIK95631.1"/>
    <property type="molecule type" value="Genomic_DNA"/>
</dbReference>
<dbReference type="RefSeq" id="WP_038462898.1">
    <property type="nucleotide sequence ID" value="NZ_CP008941.1"/>
</dbReference>
<dbReference type="OrthoDB" id="9786855at2"/>
<dbReference type="HOGENOM" id="CLU_1529874_0_0_5"/>
<gene>
    <name evidence="1" type="ORF">ID47_01010</name>
</gene>
<accession>A0A077ATB5</accession>
<name>A0A077ATB5_9PROT</name>
<proteinExistence type="predicted"/>